<sequence>MKRSKNKEKRMKEGVTLDMFGGRRKWSVRVTCHKDTAELLKLEWSHDRVGMSAGQCRTGTCYNQCCGVMYLKYGRCLCEVPPGLNNRTDRLISYPYKR</sequence>
<dbReference type="InParanoid" id="A7F3E2"/>
<protein>
    <submittedName>
        <fullName evidence="1">Uncharacterized protein</fullName>
    </submittedName>
</protein>
<organism evidence="1 2">
    <name type="scientific">Sclerotinia sclerotiorum (strain ATCC 18683 / 1980 / Ss-1)</name>
    <name type="common">White mold</name>
    <name type="synonym">Whetzelinia sclerotiorum</name>
    <dbReference type="NCBI Taxonomy" id="665079"/>
    <lineage>
        <taxon>Eukaryota</taxon>
        <taxon>Fungi</taxon>
        <taxon>Dikarya</taxon>
        <taxon>Ascomycota</taxon>
        <taxon>Pezizomycotina</taxon>
        <taxon>Leotiomycetes</taxon>
        <taxon>Helotiales</taxon>
        <taxon>Sclerotiniaceae</taxon>
        <taxon>Sclerotinia</taxon>
    </lineage>
</organism>
<dbReference type="RefSeq" id="XP_001586759.1">
    <property type="nucleotide sequence ID" value="XM_001586709.1"/>
</dbReference>
<evidence type="ECO:0000313" key="1">
    <source>
        <dbReference type="EMBL" id="EDN97263.1"/>
    </source>
</evidence>
<dbReference type="Proteomes" id="UP000001312">
    <property type="component" value="Unassembled WGS sequence"/>
</dbReference>
<gene>
    <name evidence="1" type="ORF">SS1G_11788</name>
</gene>
<proteinExistence type="predicted"/>
<dbReference type="KEGG" id="ssl:SS1G_11788"/>
<name>A7F3E2_SCLS1</name>
<dbReference type="GeneID" id="5482895"/>
<evidence type="ECO:0000313" key="2">
    <source>
        <dbReference type="Proteomes" id="UP000001312"/>
    </source>
</evidence>
<dbReference type="AlphaFoldDB" id="A7F3E2"/>
<reference evidence="2" key="1">
    <citation type="journal article" date="2011" name="PLoS Genet.">
        <title>Genomic analysis of the necrotrophic fungal pathogens Sclerotinia sclerotiorum and Botrytis cinerea.</title>
        <authorList>
            <person name="Amselem J."/>
            <person name="Cuomo C.A."/>
            <person name="van Kan J.A."/>
            <person name="Viaud M."/>
            <person name="Benito E.P."/>
            <person name="Couloux A."/>
            <person name="Coutinho P.M."/>
            <person name="de Vries R.P."/>
            <person name="Dyer P.S."/>
            <person name="Fillinger S."/>
            <person name="Fournier E."/>
            <person name="Gout L."/>
            <person name="Hahn M."/>
            <person name="Kohn L."/>
            <person name="Lapalu N."/>
            <person name="Plummer K.M."/>
            <person name="Pradier J.M."/>
            <person name="Quevillon E."/>
            <person name="Sharon A."/>
            <person name="Simon A."/>
            <person name="ten Have A."/>
            <person name="Tudzynski B."/>
            <person name="Tudzynski P."/>
            <person name="Wincker P."/>
            <person name="Andrew M."/>
            <person name="Anthouard V."/>
            <person name="Beever R.E."/>
            <person name="Beffa R."/>
            <person name="Benoit I."/>
            <person name="Bouzid O."/>
            <person name="Brault B."/>
            <person name="Chen Z."/>
            <person name="Choquer M."/>
            <person name="Collemare J."/>
            <person name="Cotton P."/>
            <person name="Danchin E.G."/>
            <person name="Da Silva C."/>
            <person name="Gautier A."/>
            <person name="Giraud C."/>
            <person name="Giraud T."/>
            <person name="Gonzalez C."/>
            <person name="Grossetete S."/>
            <person name="Guldener U."/>
            <person name="Henrissat B."/>
            <person name="Howlett B.J."/>
            <person name="Kodira C."/>
            <person name="Kretschmer M."/>
            <person name="Lappartient A."/>
            <person name="Leroch M."/>
            <person name="Levis C."/>
            <person name="Mauceli E."/>
            <person name="Neuveglise C."/>
            <person name="Oeser B."/>
            <person name="Pearson M."/>
            <person name="Poulain J."/>
            <person name="Poussereau N."/>
            <person name="Quesneville H."/>
            <person name="Rascle C."/>
            <person name="Schumacher J."/>
            <person name="Segurens B."/>
            <person name="Sexton A."/>
            <person name="Silva E."/>
            <person name="Sirven C."/>
            <person name="Soanes D.M."/>
            <person name="Talbot N.J."/>
            <person name="Templeton M."/>
            <person name="Yandava C."/>
            <person name="Yarden O."/>
            <person name="Zeng Q."/>
            <person name="Rollins J.A."/>
            <person name="Lebrun M.H."/>
            <person name="Dickman M."/>
        </authorList>
    </citation>
    <scope>NUCLEOTIDE SEQUENCE [LARGE SCALE GENOMIC DNA]</scope>
    <source>
        <strain evidence="2">ATCC 18683 / 1980 / Ss-1</strain>
    </source>
</reference>
<dbReference type="EMBL" id="CH476640">
    <property type="protein sequence ID" value="EDN97263.1"/>
    <property type="molecule type" value="Genomic_DNA"/>
</dbReference>
<accession>A7F3E2</accession>
<keyword evidence="2" id="KW-1185">Reference proteome</keyword>